<dbReference type="EMBL" id="DVIU01000281">
    <property type="protein sequence ID" value="HIS37657.1"/>
    <property type="molecule type" value="Genomic_DNA"/>
</dbReference>
<dbReference type="Pfam" id="PF20318">
    <property type="entry name" value="DUF6613"/>
    <property type="match status" value="1"/>
</dbReference>
<gene>
    <name evidence="2" type="ORF">IAC10_13710</name>
</gene>
<reference evidence="2" key="2">
    <citation type="journal article" date="2021" name="PeerJ">
        <title>Extensive microbial diversity within the chicken gut microbiome revealed by metagenomics and culture.</title>
        <authorList>
            <person name="Gilroy R."/>
            <person name="Ravi A."/>
            <person name="Getino M."/>
            <person name="Pursley I."/>
            <person name="Horton D.L."/>
            <person name="Alikhan N.F."/>
            <person name="Baker D."/>
            <person name="Gharbi K."/>
            <person name="Hall N."/>
            <person name="Watson M."/>
            <person name="Adriaenssens E.M."/>
            <person name="Foster-Nyarko E."/>
            <person name="Jarju S."/>
            <person name="Secka A."/>
            <person name="Antonio M."/>
            <person name="Oren A."/>
            <person name="Chaudhuri R.R."/>
            <person name="La Ragione R."/>
            <person name="Hildebrand F."/>
            <person name="Pallen M.J."/>
        </authorList>
    </citation>
    <scope>NUCLEOTIDE SEQUENCE</scope>
    <source>
        <strain evidence="2">6276</strain>
    </source>
</reference>
<dbReference type="AlphaFoldDB" id="A0A9D1F242"/>
<evidence type="ECO:0000313" key="3">
    <source>
        <dbReference type="Proteomes" id="UP000823928"/>
    </source>
</evidence>
<evidence type="ECO:0000259" key="1">
    <source>
        <dbReference type="Pfam" id="PF20318"/>
    </source>
</evidence>
<dbReference type="Proteomes" id="UP000823928">
    <property type="component" value="Unassembled WGS sequence"/>
</dbReference>
<evidence type="ECO:0000313" key="2">
    <source>
        <dbReference type="EMBL" id="HIS37657.1"/>
    </source>
</evidence>
<sequence length="220" mass="25047">MTLPAIVQKQQEKVTITKLKQTYNILSQAVEMAQVKYSDIHNWEATGDTQKQSDLYFERITENLTLIKDCGNPSCYNFCENGKEYVDLKGNKTSVAPIAAHQGLLKNGAMFAVAWAQPDNGKWWGKYAAISVDINGSKKPNTIGKDVFVFEIRDMSDNWTTYRKPYLYPQGHFFYLEECLNYQTSGNCTAWVIKYGNMDYLHCPDKLSVDGPYSCTEAQK</sequence>
<reference evidence="2" key="1">
    <citation type="submission" date="2020-10" db="EMBL/GenBank/DDBJ databases">
        <authorList>
            <person name="Gilroy R."/>
        </authorList>
    </citation>
    <scope>NUCLEOTIDE SEQUENCE</scope>
    <source>
        <strain evidence="2">6276</strain>
    </source>
</reference>
<proteinExistence type="predicted"/>
<accession>A0A9D1F242</accession>
<protein>
    <recommendedName>
        <fullName evidence="1">DUF6613 domain-containing protein</fullName>
    </recommendedName>
</protein>
<feature type="domain" description="DUF6613" evidence="1">
    <location>
        <begin position="6"/>
        <end position="164"/>
    </location>
</feature>
<dbReference type="InterPro" id="IPR046721">
    <property type="entry name" value="DUF6613"/>
</dbReference>
<organism evidence="2 3">
    <name type="scientific">Candidatus Scatousia excrementigallinarum</name>
    <dbReference type="NCBI Taxonomy" id="2840935"/>
    <lineage>
        <taxon>Bacteria</taxon>
        <taxon>Candidatus Scatousia</taxon>
    </lineage>
</organism>
<name>A0A9D1F242_9BACT</name>
<comment type="caution">
    <text evidence="2">The sequence shown here is derived from an EMBL/GenBank/DDBJ whole genome shotgun (WGS) entry which is preliminary data.</text>
</comment>